<dbReference type="OrthoDB" id="6120799at2"/>
<dbReference type="KEGG" id="grs:C7S20_03350"/>
<dbReference type="InterPro" id="IPR036249">
    <property type="entry name" value="Thioredoxin-like_sf"/>
</dbReference>
<dbReference type="Gene3D" id="3.40.30.10">
    <property type="entry name" value="Glutaredoxin"/>
    <property type="match status" value="1"/>
</dbReference>
<reference evidence="2" key="1">
    <citation type="submission" date="2018-03" db="EMBL/GenBank/DDBJ databases">
        <title>Gramella fulva sp. nov., isolated from a dry surface of tidal flat.</title>
        <authorList>
            <person name="Hwang S.H."/>
            <person name="Hwang W.M."/>
            <person name="Kang K."/>
            <person name="Ahn T.-Y."/>
        </authorList>
    </citation>
    <scope>NUCLEOTIDE SEQUENCE [LARGE SCALE GENOMIC DNA]</scope>
    <source>
        <strain evidence="2">SH35</strain>
    </source>
</reference>
<keyword evidence="2" id="KW-1185">Reference proteome</keyword>
<organism evidence="1 2">
    <name type="scientific">Christiangramia fulva</name>
    <dbReference type="NCBI Taxonomy" id="2126553"/>
    <lineage>
        <taxon>Bacteria</taxon>
        <taxon>Pseudomonadati</taxon>
        <taxon>Bacteroidota</taxon>
        <taxon>Flavobacteriia</taxon>
        <taxon>Flavobacteriales</taxon>
        <taxon>Flavobacteriaceae</taxon>
        <taxon>Christiangramia</taxon>
    </lineage>
</organism>
<gene>
    <name evidence="1" type="ORF">C7S20_03350</name>
</gene>
<dbReference type="Proteomes" id="UP000241507">
    <property type="component" value="Chromosome"/>
</dbReference>
<dbReference type="EMBL" id="CP028136">
    <property type="protein sequence ID" value="AVR44369.1"/>
    <property type="molecule type" value="Genomic_DNA"/>
</dbReference>
<evidence type="ECO:0000313" key="2">
    <source>
        <dbReference type="Proteomes" id="UP000241507"/>
    </source>
</evidence>
<proteinExistence type="predicted"/>
<dbReference type="SUPFAM" id="SSF52833">
    <property type="entry name" value="Thioredoxin-like"/>
    <property type="match status" value="1"/>
</dbReference>
<evidence type="ECO:0000313" key="1">
    <source>
        <dbReference type="EMBL" id="AVR44369.1"/>
    </source>
</evidence>
<name>A0A2R3Z2A0_9FLAO</name>
<dbReference type="Pfam" id="PF14595">
    <property type="entry name" value="Thioredoxin_9"/>
    <property type="match status" value="1"/>
</dbReference>
<accession>A0A2R3Z2A0</accession>
<dbReference type="AlphaFoldDB" id="A0A2R3Z2A0"/>
<sequence length="206" mass="23780">MKELLKKAVATAYNYQEYRGLVQHLADNNSTTGAPTEEKINFTKMNQQRMNRLDRTLNITGEEAKIFMNIPQKQIWLVILESWCGDGAQTIPLLNKIAEATDKIELKIIIRDENDEIIDQFLTNGTRSIPKLIILDEDLEVLDVWGPRSKEATRLVLEYKKRYGRIDGAFKAQLQLWYNKDKGQNIIRELIKIEDQLKDSSSALLT</sequence>
<protein>
    <submittedName>
        <fullName evidence="1">Thioredoxin family protein</fullName>
    </submittedName>
</protein>
<dbReference type="RefSeq" id="WP_107011147.1">
    <property type="nucleotide sequence ID" value="NZ_CP028136.1"/>
</dbReference>